<dbReference type="InterPro" id="IPR022062">
    <property type="entry name" value="DUF3618"/>
</dbReference>
<name>A0A1G8DZC3_9NOCA</name>
<gene>
    <name evidence="1" type="ORF">SAMN05444695_102452</name>
</gene>
<protein>
    <recommendedName>
        <fullName evidence="3">DUF3618 domain-containing protein</fullName>
    </recommendedName>
</protein>
<evidence type="ECO:0000313" key="2">
    <source>
        <dbReference type="Proteomes" id="UP000183263"/>
    </source>
</evidence>
<reference evidence="1 2" key="1">
    <citation type="submission" date="2016-10" db="EMBL/GenBank/DDBJ databases">
        <authorList>
            <person name="de Groot N.N."/>
        </authorList>
    </citation>
    <scope>NUCLEOTIDE SEQUENCE [LARGE SCALE GENOMIC DNA]</scope>
    <source>
        <strain evidence="1 2">DSM 44892</strain>
    </source>
</reference>
<dbReference type="EMBL" id="FNDN01000002">
    <property type="protein sequence ID" value="SDH62983.1"/>
    <property type="molecule type" value="Genomic_DNA"/>
</dbReference>
<dbReference type="AlphaFoldDB" id="A0A1G8DZC3"/>
<sequence length="73" mass="7997">MARDTDSIERDIESARNQLAGTLDELALRANPKRVVENTKQTLIAKLNQPAVKYGLIAAGTVIGLLVVRKVLR</sequence>
<dbReference type="Proteomes" id="UP000183263">
    <property type="component" value="Unassembled WGS sequence"/>
</dbReference>
<dbReference type="OrthoDB" id="5196933at2"/>
<organism evidence="1 2">
    <name type="scientific">Rhodococcus triatomae</name>
    <dbReference type="NCBI Taxonomy" id="300028"/>
    <lineage>
        <taxon>Bacteria</taxon>
        <taxon>Bacillati</taxon>
        <taxon>Actinomycetota</taxon>
        <taxon>Actinomycetes</taxon>
        <taxon>Mycobacteriales</taxon>
        <taxon>Nocardiaceae</taxon>
        <taxon>Rhodococcus</taxon>
    </lineage>
</organism>
<evidence type="ECO:0008006" key="3">
    <source>
        <dbReference type="Google" id="ProtNLM"/>
    </source>
</evidence>
<dbReference type="Pfam" id="PF12277">
    <property type="entry name" value="DUF3618"/>
    <property type="match status" value="1"/>
</dbReference>
<dbReference type="RefSeq" id="WP_072739318.1">
    <property type="nucleotide sequence ID" value="NZ_CP048813.1"/>
</dbReference>
<keyword evidence="2" id="KW-1185">Reference proteome</keyword>
<proteinExistence type="predicted"/>
<accession>A0A1G8DZC3</accession>
<evidence type="ECO:0000313" key="1">
    <source>
        <dbReference type="EMBL" id="SDH62983.1"/>
    </source>
</evidence>